<dbReference type="PRINTS" id="PR00320">
    <property type="entry name" value="GPROTEINBRPT"/>
</dbReference>
<dbReference type="InterPro" id="IPR019775">
    <property type="entry name" value="WD40_repeat_CS"/>
</dbReference>
<organism evidence="5 6">
    <name type="scientific">Hypocrea atroviridis (strain ATCC 20476 / IMI 206040)</name>
    <name type="common">Trichoderma atroviride</name>
    <dbReference type="NCBI Taxonomy" id="452589"/>
    <lineage>
        <taxon>Eukaryota</taxon>
        <taxon>Fungi</taxon>
        <taxon>Dikarya</taxon>
        <taxon>Ascomycota</taxon>
        <taxon>Pezizomycotina</taxon>
        <taxon>Sordariomycetes</taxon>
        <taxon>Hypocreomycetidae</taxon>
        <taxon>Hypocreales</taxon>
        <taxon>Hypocreaceae</taxon>
        <taxon>Trichoderma</taxon>
    </lineage>
</organism>
<dbReference type="InterPro" id="IPR015943">
    <property type="entry name" value="WD40/YVTN_repeat-like_dom_sf"/>
</dbReference>
<accession>G9NPN0</accession>
<dbReference type="Proteomes" id="UP000005426">
    <property type="component" value="Unassembled WGS sequence"/>
</dbReference>
<dbReference type="CDD" id="cd00200">
    <property type="entry name" value="WD40"/>
    <property type="match status" value="1"/>
</dbReference>
<feature type="domain" description="NACHT" evidence="4">
    <location>
        <begin position="71"/>
        <end position="220"/>
    </location>
</feature>
<dbReference type="SUPFAM" id="SSF52540">
    <property type="entry name" value="P-loop containing nucleoside triphosphate hydrolases"/>
    <property type="match status" value="1"/>
</dbReference>
<dbReference type="AlphaFoldDB" id="G9NPN0"/>
<dbReference type="InterPro" id="IPR020472">
    <property type="entry name" value="WD40_PAC1"/>
</dbReference>
<feature type="repeat" description="WD" evidence="3">
    <location>
        <begin position="646"/>
        <end position="687"/>
    </location>
</feature>
<dbReference type="Gene3D" id="3.40.50.300">
    <property type="entry name" value="P-loop containing nucleotide triphosphate hydrolases"/>
    <property type="match status" value="1"/>
</dbReference>
<dbReference type="OrthoDB" id="538223at2759"/>
<dbReference type="Pfam" id="PF00400">
    <property type="entry name" value="WD40"/>
    <property type="match status" value="4"/>
</dbReference>
<evidence type="ECO:0000256" key="1">
    <source>
        <dbReference type="ARBA" id="ARBA00022574"/>
    </source>
</evidence>
<dbReference type="PROSITE" id="PS00678">
    <property type="entry name" value="WD_REPEATS_1"/>
    <property type="match status" value="3"/>
</dbReference>
<dbReference type="PANTHER" id="PTHR10039">
    <property type="entry name" value="AMELOGENIN"/>
    <property type="match status" value="1"/>
</dbReference>
<evidence type="ECO:0000256" key="2">
    <source>
        <dbReference type="ARBA" id="ARBA00022737"/>
    </source>
</evidence>
<dbReference type="OMA" id="IDHLCDY"/>
<sequence>MRPPIGSQPKDLTEIRKANMDKYCLRALYVADPRMDKIRIEDTAGGLLRDSYCWILENEIFRNWRDCESSRLLWIKGDQGKGKTMLLCGIIDELKVTTQLADPAANTLLSYFFCQGTDSRLNSAVAVLRGLVYLLIEQQPFLISNVREKFENARESFFKDVNTWTTISEIMTAILSDHRLKDAVIVVDALDECTEGLEQLLNFISQASSSFDVKWIVSSRNWPLIEQTFQKCAQKADLHLELNTDSISAAIQTYISHKVQALARKKRCKEEMEQTLKAYLLSNAKDTFLWVALVCRNLDDDGIESRHIIQKLSSYPSNVYDLYQWMLTEMSKVPKDVSNWKQILGFVLTVYRPVTLPELCSLLPGDSPHDIDTVTESVKRCNSFITIYNDTVYFLHQSAKDFLCQTQNTSPLFKKDGIHFLIITQSLLSMKRTLKRDMYSLGAPGPEIDEIEPPNPDPLSAVRYSCVYWIDHLCDYKDRDKEKRDFIKHGVVNGFFRKYFYNWLEALSLLRSMSAGAIAITKLNELVKVTPDSSAFALVRDSMEFTLRNRWMVESVPLQVYVSAILFSPVERRQAQMIYRAEEPSWNDLKPYRKGDWYRSRPPPEAHSDGINSVVFSSDGQRLASGSSDKTIRIWDATSGVCLQALKSHKNWIISVIFSPDGQLLASGSSDNTIKLWDVKSGACLQTFDGHRNWIISVSFSPNSRLVASGSRDQTVKVWDVNSGDCLQTLEGHKDWITLLAFSHDAHPDTNWVTKGSTRMVWLPPRYRPNASAVFGRSIAVGCTSGQVYIMHFSENCVVRV</sequence>
<dbReference type="Gene3D" id="2.130.10.10">
    <property type="entry name" value="YVTN repeat-like/Quinoprotein amine dehydrogenase"/>
    <property type="match status" value="2"/>
</dbReference>
<evidence type="ECO:0000256" key="3">
    <source>
        <dbReference type="PROSITE-ProRule" id="PRU00221"/>
    </source>
</evidence>
<dbReference type="EMBL" id="ABDG02000020">
    <property type="protein sequence ID" value="EHK47497.1"/>
    <property type="molecule type" value="Genomic_DNA"/>
</dbReference>
<feature type="repeat" description="WD" evidence="3">
    <location>
        <begin position="604"/>
        <end position="645"/>
    </location>
</feature>
<reference evidence="5 6" key="1">
    <citation type="journal article" date="2011" name="Genome Biol.">
        <title>Comparative genome sequence analysis underscores mycoparasitism as the ancestral life style of Trichoderma.</title>
        <authorList>
            <person name="Kubicek C.P."/>
            <person name="Herrera-Estrella A."/>
            <person name="Seidl-Seiboth V."/>
            <person name="Martinez D.A."/>
            <person name="Druzhinina I.S."/>
            <person name="Thon M."/>
            <person name="Zeilinger S."/>
            <person name="Casas-Flores S."/>
            <person name="Horwitz B.A."/>
            <person name="Mukherjee P.K."/>
            <person name="Mukherjee M."/>
            <person name="Kredics L."/>
            <person name="Alcaraz L.D."/>
            <person name="Aerts A."/>
            <person name="Antal Z."/>
            <person name="Atanasova L."/>
            <person name="Cervantes-Badillo M.G."/>
            <person name="Challacombe J."/>
            <person name="Chertkov O."/>
            <person name="McCluskey K."/>
            <person name="Coulpier F."/>
            <person name="Deshpande N."/>
            <person name="von Doehren H."/>
            <person name="Ebbole D.J."/>
            <person name="Esquivel-Naranjo E.U."/>
            <person name="Fekete E."/>
            <person name="Flipphi M."/>
            <person name="Glaser F."/>
            <person name="Gomez-Rodriguez E.Y."/>
            <person name="Gruber S."/>
            <person name="Han C."/>
            <person name="Henrissat B."/>
            <person name="Hermosa R."/>
            <person name="Hernandez-Onate M."/>
            <person name="Karaffa L."/>
            <person name="Kosti I."/>
            <person name="Le Crom S."/>
            <person name="Lindquist E."/>
            <person name="Lucas S."/>
            <person name="Luebeck M."/>
            <person name="Luebeck P.S."/>
            <person name="Margeot A."/>
            <person name="Metz B."/>
            <person name="Misra M."/>
            <person name="Nevalainen H."/>
            <person name="Omann M."/>
            <person name="Packer N."/>
            <person name="Perrone G."/>
            <person name="Uresti-Rivera E.E."/>
            <person name="Salamov A."/>
            <person name="Schmoll M."/>
            <person name="Seiboth B."/>
            <person name="Shapiro H."/>
            <person name="Sukno S."/>
            <person name="Tamayo-Ramos J.A."/>
            <person name="Tisch D."/>
            <person name="Wiest A."/>
            <person name="Wilkinson H.H."/>
            <person name="Zhang M."/>
            <person name="Coutinho P.M."/>
            <person name="Kenerley C.M."/>
            <person name="Monte E."/>
            <person name="Baker S.E."/>
            <person name="Grigoriev I.V."/>
        </authorList>
    </citation>
    <scope>NUCLEOTIDE SEQUENCE [LARGE SCALE GENOMIC DNA]</scope>
    <source>
        <strain evidence="6">ATCC 20476 / IMI 206040</strain>
    </source>
</reference>
<dbReference type="PROSITE" id="PS50294">
    <property type="entry name" value="WD_REPEATS_REGION"/>
    <property type="match status" value="3"/>
</dbReference>
<dbReference type="PROSITE" id="PS50082">
    <property type="entry name" value="WD_REPEATS_2"/>
    <property type="match status" value="3"/>
</dbReference>
<dbReference type="STRING" id="452589.G9NPN0"/>
<name>G9NPN0_HYPAI</name>
<proteinExistence type="predicted"/>
<keyword evidence="2" id="KW-0677">Repeat</keyword>
<protein>
    <recommendedName>
        <fullName evidence="4">NACHT domain-containing protein</fullName>
    </recommendedName>
</protein>
<evidence type="ECO:0000259" key="4">
    <source>
        <dbReference type="PROSITE" id="PS50837"/>
    </source>
</evidence>
<dbReference type="Pfam" id="PF24883">
    <property type="entry name" value="NPHP3_N"/>
    <property type="match status" value="1"/>
</dbReference>
<keyword evidence="6" id="KW-1185">Reference proteome</keyword>
<dbReference type="PROSITE" id="PS50837">
    <property type="entry name" value="NACHT"/>
    <property type="match status" value="1"/>
</dbReference>
<gene>
    <name evidence="5" type="ORF">TRIATDRAFT_216469</name>
</gene>
<dbReference type="eggNOG" id="KOG0266">
    <property type="taxonomic scope" value="Eukaryota"/>
</dbReference>
<dbReference type="SMART" id="SM00320">
    <property type="entry name" value="WD40"/>
    <property type="match status" value="4"/>
</dbReference>
<evidence type="ECO:0000313" key="5">
    <source>
        <dbReference type="EMBL" id="EHK47497.1"/>
    </source>
</evidence>
<dbReference type="InterPro" id="IPR056884">
    <property type="entry name" value="NPHP3-like_N"/>
</dbReference>
<keyword evidence="1 3" id="KW-0853">WD repeat</keyword>
<dbReference type="InterPro" id="IPR007111">
    <property type="entry name" value="NACHT_NTPase"/>
</dbReference>
<dbReference type="InterPro" id="IPR027417">
    <property type="entry name" value="P-loop_NTPase"/>
</dbReference>
<dbReference type="HOGENOM" id="CLU_000288_6_16_1"/>
<feature type="repeat" description="WD" evidence="3">
    <location>
        <begin position="688"/>
        <end position="729"/>
    </location>
</feature>
<dbReference type="InterPro" id="IPR001680">
    <property type="entry name" value="WD40_rpt"/>
</dbReference>
<evidence type="ECO:0000313" key="6">
    <source>
        <dbReference type="Proteomes" id="UP000005426"/>
    </source>
</evidence>
<dbReference type="PANTHER" id="PTHR10039:SF14">
    <property type="entry name" value="NACHT DOMAIN-CONTAINING PROTEIN"/>
    <property type="match status" value="1"/>
</dbReference>
<dbReference type="InterPro" id="IPR036322">
    <property type="entry name" value="WD40_repeat_dom_sf"/>
</dbReference>
<dbReference type="SUPFAM" id="SSF50978">
    <property type="entry name" value="WD40 repeat-like"/>
    <property type="match status" value="1"/>
</dbReference>
<comment type="caution">
    <text evidence="5">The sequence shown here is derived from an EMBL/GenBank/DDBJ whole genome shotgun (WGS) entry which is preliminary data.</text>
</comment>